<dbReference type="Gene3D" id="2.60.40.10">
    <property type="entry name" value="Immunoglobulins"/>
    <property type="match status" value="3"/>
</dbReference>
<accession>A0AAP2ZBS4</accession>
<feature type="region of interest" description="Disordered" evidence="1">
    <location>
        <begin position="387"/>
        <end position="452"/>
    </location>
</feature>
<feature type="region of interest" description="Disordered" evidence="1">
    <location>
        <begin position="1"/>
        <end position="22"/>
    </location>
</feature>
<evidence type="ECO:0000313" key="3">
    <source>
        <dbReference type="EMBL" id="MCU4754321.1"/>
    </source>
</evidence>
<dbReference type="CDD" id="cd00146">
    <property type="entry name" value="PKD"/>
    <property type="match status" value="2"/>
</dbReference>
<feature type="compositionally biased region" description="Basic and acidic residues" evidence="1">
    <location>
        <begin position="1"/>
        <end position="11"/>
    </location>
</feature>
<feature type="domain" description="PKD" evidence="2">
    <location>
        <begin position="237"/>
        <end position="319"/>
    </location>
</feature>
<dbReference type="SUPFAM" id="SSF49299">
    <property type="entry name" value="PKD domain"/>
    <property type="match status" value="3"/>
</dbReference>
<proteinExistence type="predicted"/>
<feature type="domain" description="PKD" evidence="2">
    <location>
        <begin position="157"/>
        <end position="238"/>
    </location>
</feature>
<gene>
    <name evidence="3" type="ORF">OB919_20465</name>
</gene>
<comment type="caution">
    <text evidence="3">The sequence shown here is derived from an EMBL/GenBank/DDBJ whole genome shotgun (WGS) entry which is preliminary data.</text>
</comment>
<dbReference type="AlphaFoldDB" id="A0AAP2ZBS4"/>
<evidence type="ECO:0000256" key="1">
    <source>
        <dbReference type="SAM" id="MobiDB-lite"/>
    </source>
</evidence>
<organism evidence="3 4">
    <name type="scientific">Natronosalvus hydrolyticus</name>
    <dbReference type="NCBI Taxonomy" id="2979988"/>
    <lineage>
        <taxon>Archaea</taxon>
        <taxon>Methanobacteriati</taxon>
        <taxon>Methanobacteriota</taxon>
        <taxon>Stenosarchaea group</taxon>
        <taxon>Halobacteria</taxon>
        <taxon>Halobacteriales</taxon>
        <taxon>Natrialbaceae</taxon>
        <taxon>Natronosalvus</taxon>
    </lineage>
</organism>
<dbReference type="InterPro" id="IPR013783">
    <property type="entry name" value="Ig-like_fold"/>
</dbReference>
<evidence type="ECO:0000259" key="2">
    <source>
        <dbReference type="PROSITE" id="PS50093"/>
    </source>
</evidence>
<dbReference type="InterPro" id="IPR035986">
    <property type="entry name" value="PKD_dom_sf"/>
</dbReference>
<evidence type="ECO:0000313" key="4">
    <source>
        <dbReference type="Proteomes" id="UP001321047"/>
    </source>
</evidence>
<dbReference type="InterPro" id="IPR000601">
    <property type="entry name" value="PKD_dom"/>
</dbReference>
<dbReference type="RefSeq" id="WP_342810621.1">
    <property type="nucleotide sequence ID" value="NZ_JAOPJZ010000037.1"/>
</dbReference>
<reference evidence="3 4" key="1">
    <citation type="submission" date="2022-09" db="EMBL/GenBank/DDBJ databases">
        <title>Enrichment on poylsaccharides allowed isolation of novel metabolic and taxonomic groups of Haloarchaea.</title>
        <authorList>
            <person name="Sorokin D.Y."/>
            <person name="Elcheninov A.G."/>
            <person name="Khizhniak T.V."/>
            <person name="Kolganova T.V."/>
            <person name="Kublanov I.V."/>
        </authorList>
    </citation>
    <scope>NUCLEOTIDE SEQUENCE [LARGE SCALE GENOMIC DNA]</scope>
    <source>
        <strain evidence="3 4">AArc-curdl1</strain>
    </source>
</reference>
<dbReference type="Pfam" id="PF18911">
    <property type="entry name" value="PKD_4"/>
    <property type="match status" value="3"/>
</dbReference>
<dbReference type="SMART" id="SM00089">
    <property type="entry name" value="PKD"/>
    <property type="match status" value="3"/>
</dbReference>
<protein>
    <submittedName>
        <fullName evidence="3">PKD domain-containing protein</fullName>
    </submittedName>
</protein>
<dbReference type="EMBL" id="JAOPJZ010000037">
    <property type="protein sequence ID" value="MCU4754321.1"/>
    <property type="molecule type" value="Genomic_DNA"/>
</dbReference>
<feature type="compositionally biased region" description="Polar residues" evidence="1">
    <location>
        <begin position="387"/>
        <end position="396"/>
    </location>
</feature>
<sequence length="465" mass="50997">MDSPQAERPDEPPSPEDFEAGNTTISERIPFLLTVVPEDDSGVINPGDPLSFETNMAINPDNIDMCRLHPDYYVKYDIWFAMDTGGAIQWNEYSPTEYWFPCSGESVEVSEDFLAPPTGGDRERTLDVQLRTGDPDDRDDYSVISEDEFTVYEEIEPPIASISAPSSVTVGDSVTLDATSSTGEIEDYRWVGDLMERGETVTHSFDSEGTYEIAVEVEDWQGQTDTARTTVTAEYEPVQAEIDAQTSIEVGETLELDGTSSSGHGGIQEYIWTVDGVEIGQGSEVSHVFDQDGSFTIELAVTDDVGQTDTASTSVEVEVDLPVAQLDIPGSVDAGEEFELDASPSTQGTYFIDEHTWNVDGETLTGETTSYSFPEDAEGEHTVELTVTDTEGNSDITSEEVEVQPVEEDSTNEEENGDDGNDTDDIGDDSGNGEDDRDSDPSNGDDTDDSSENLLTWIWNLFWFR</sequence>
<feature type="compositionally biased region" description="Acidic residues" evidence="1">
    <location>
        <begin position="397"/>
        <end position="451"/>
    </location>
</feature>
<dbReference type="InterPro" id="IPR022409">
    <property type="entry name" value="PKD/Chitinase_dom"/>
</dbReference>
<keyword evidence="4" id="KW-1185">Reference proteome</keyword>
<name>A0AAP2ZBS4_9EURY</name>
<dbReference type="PROSITE" id="PS50093">
    <property type="entry name" value="PKD"/>
    <property type="match status" value="2"/>
</dbReference>
<feature type="region of interest" description="Disordered" evidence="1">
    <location>
        <begin position="362"/>
        <end position="381"/>
    </location>
</feature>
<dbReference type="Proteomes" id="UP001321047">
    <property type="component" value="Unassembled WGS sequence"/>
</dbReference>